<sequence length="90" mass="9872">MQITNISDAKASLSRLIERLQNTDDVIIIGKAGKPVAILSAFKANHATRKLGGSWEGKVSIREGVDDEMTEAWVNAFYDNDIIPKSDKTP</sequence>
<evidence type="ECO:0008006" key="3">
    <source>
        <dbReference type="Google" id="ProtNLM"/>
    </source>
</evidence>
<dbReference type="Pfam" id="PF02604">
    <property type="entry name" value="PhdYeFM_antitox"/>
    <property type="match status" value="1"/>
</dbReference>
<name>A0A3B1C5W6_9ZZZZ</name>
<accession>A0A3B1C5W6</accession>
<protein>
    <recommendedName>
        <fullName evidence="3">Antitoxin</fullName>
    </recommendedName>
</protein>
<reference evidence="2" key="1">
    <citation type="submission" date="2018-06" db="EMBL/GenBank/DDBJ databases">
        <authorList>
            <person name="Zhirakovskaya E."/>
        </authorList>
    </citation>
    <scope>NUCLEOTIDE SEQUENCE</scope>
</reference>
<dbReference type="EMBL" id="UOGF01000003">
    <property type="protein sequence ID" value="VAX25896.1"/>
    <property type="molecule type" value="Genomic_DNA"/>
</dbReference>
<evidence type="ECO:0000313" key="2">
    <source>
        <dbReference type="EMBL" id="VAX25896.1"/>
    </source>
</evidence>
<dbReference type="AlphaFoldDB" id="A0A3B1C5W6"/>
<dbReference type="InterPro" id="IPR006442">
    <property type="entry name" value="Antitoxin_Phd/YefM"/>
</dbReference>
<comment type="similarity">
    <text evidence="1">Belongs to the phD/YefM antitoxin family.</text>
</comment>
<organism evidence="2">
    <name type="scientific">hydrothermal vent metagenome</name>
    <dbReference type="NCBI Taxonomy" id="652676"/>
    <lineage>
        <taxon>unclassified sequences</taxon>
        <taxon>metagenomes</taxon>
        <taxon>ecological metagenomes</taxon>
    </lineage>
</organism>
<dbReference type="InterPro" id="IPR036165">
    <property type="entry name" value="YefM-like_sf"/>
</dbReference>
<dbReference type="SUPFAM" id="SSF143120">
    <property type="entry name" value="YefM-like"/>
    <property type="match status" value="1"/>
</dbReference>
<gene>
    <name evidence="2" type="ORF">MNBD_NITROSPIRAE01-1919</name>
</gene>
<dbReference type="Gene3D" id="3.40.1620.10">
    <property type="entry name" value="YefM-like domain"/>
    <property type="match status" value="1"/>
</dbReference>
<evidence type="ECO:0000256" key="1">
    <source>
        <dbReference type="ARBA" id="ARBA00009981"/>
    </source>
</evidence>
<proteinExistence type="inferred from homology"/>